<evidence type="ECO:0000256" key="1">
    <source>
        <dbReference type="ARBA" id="ARBA00022598"/>
    </source>
</evidence>
<organism evidence="7 8">
    <name type="scientific">Candidatus Yonathbacteria bacterium RIFOXYD1_FULL_52_36</name>
    <dbReference type="NCBI Taxonomy" id="1802730"/>
    <lineage>
        <taxon>Bacteria</taxon>
        <taxon>Candidatus Yonathiibacteriota</taxon>
    </lineage>
</organism>
<keyword evidence="1" id="KW-0436">Ligase</keyword>
<evidence type="ECO:0000256" key="5">
    <source>
        <dbReference type="ARBA" id="ARBA00023146"/>
    </source>
</evidence>
<evidence type="ECO:0000256" key="3">
    <source>
        <dbReference type="ARBA" id="ARBA00022840"/>
    </source>
</evidence>
<accession>A0A1G2SN02</accession>
<keyword evidence="4" id="KW-0648">Protein biosynthesis</keyword>
<keyword evidence="3" id="KW-0067">ATP-binding</keyword>
<dbReference type="EMBL" id="MHUZ01000018">
    <property type="protein sequence ID" value="OHA85771.1"/>
    <property type="molecule type" value="Genomic_DNA"/>
</dbReference>
<evidence type="ECO:0000256" key="2">
    <source>
        <dbReference type="ARBA" id="ARBA00022741"/>
    </source>
</evidence>
<name>A0A1G2SN02_9BACT</name>
<proteinExistence type="predicted"/>
<dbReference type="STRING" id="1802730.A2591_02800"/>
<dbReference type="Pfam" id="PF19269">
    <property type="entry name" value="Anticodon_2"/>
    <property type="match status" value="1"/>
</dbReference>
<dbReference type="GO" id="GO:0006412">
    <property type="term" value="P:translation"/>
    <property type="evidence" value="ECO:0007669"/>
    <property type="project" value="UniProtKB-KW"/>
</dbReference>
<evidence type="ECO:0000313" key="8">
    <source>
        <dbReference type="Proteomes" id="UP000178168"/>
    </source>
</evidence>
<dbReference type="Proteomes" id="UP000178168">
    <property type="component" value="Unassembled WGS sequence"/>
</dbReference>
<keyword evidence="2" id="KW-0547">Nucleotide-binding</keyword>
<evidence type="ECO:0000313" key="7">
    <source>
        <dbReference type="EMBL" id="OHA85771.1"/>
    </source>
</evidence>
<keyword evidence="5" id="KW-0030">Aminoacyl-tRNA synthetase</keyword>
<evidence type="ECO:0000256" key="4">
    <source>
        <dbReference type="ARBA" id="ARBA00022917"/>
    </source>
</evidence>
<feature type="domain" description="Aminoacyl-tRNA synthetase class I anticodon-binding" evidence="6">
    <location>
        <begin position="16"/>
        <end position="148"/>
    </location>
</feature>
<dbReference type="GO" id="GO:0000049">
    <property type="term" value="F:tRNA binding"/>
    <property type="evidence" value="ECO:0007669"/>
    <property type="project" value="InterPro"/>
</dbReference>
<comment type="caution">
    <text evidence="7">The sequence shown here is derived from an EMBL/GenBank/DDBJ whole genome shotgun (WGS) entry which is preliminary data.</text>
</comment>
<dbReference type="GO" id="GO:0004812">
    <property type="term" value="F:aminoacyl-tRNA ligase activity"/>
    <property type="evidence" value="ECO:0007669"/>
    <property type="project" value="UniProtKB-KW"/>
</dbReference>
<sequence length="154" mass="17461">MIMAALPPQTKLFSEFNEGLILKLLPVILERADNIRGITDAFASHEYDYFFTAPEYQSEQLLWKGETDHVRTAKRLETVIDMIQTVPDTQFSAETIKQAVWDFAEQEGRGSVLWPTRFALSGRERSPDPLLIASIIGKDETVKRLLHAVRALTA</sequence>
<dbReference type="SUPFAM" id="SSF48163">
    <property type="entry name" value="An anticodon-binding domain of class I aminoacyl-tRNA synthetases"/>
    <property type="match status" value="1"/>
</dbReference>
<dbReference type="Gene3D" id="1.10.10.350">
    <property type="match status" value="1"/>
</dbReference>
<gene>
    <name evidence="7" type="ORF">A2591_02800</name>
</gene>
<protein>
    <recommendedName>
        <fullName evidence="6">Aminoacyl-tRNA synthetase class I anticodon-binding domain-containing protein</fullName>
    </recommendedName>
</protein>
<dbReference type="GO" id="GO:0005524">
    <property type="term" value="F:ATP binding"/>
    <property type="evidence" value="ECO:0007669"/>
    <property type="project" value="UniProtKB-KW"/>
</dbReference>
<dbReference type="AlphaFoldDB" id="A0A1G2SN02"/>
<dbReference type="InterPro" id="IPR020751">
    <property type="entry name" value="aa-tRNA-synth_I_codon-bd_sub2"/>
</dbReference>
<reference evidence="7 8" key="1">
    <citation type="journal article" date="2016" name="Nat. Commun.">
        <title>Thousands of microbial genomes shed light on interconnected biogeochemical processes in an aquifer system.</title>
        <authorList>
            <person name="Anantharaman K."/>
            <person name="Brown C.T."/>
            <person name="Hug L.A."/>
            <person name="Sharon I."/>
            <person name="Castelle C.J."/>
            <person name="Probst A.J."/>
            <person name="Thomas B.C."/>
            <person name="Singh A."/>
            <person name="Wilkins M.J."/>
            <person name="Karaoz U."/>
            <person name="Brodie E.L."/>
            <person name="Williams K.H."/>
            <person name="Hubbard S.S."/>
            <person name="Banfield J.F."/>
        </authorList>
    </citation>
    <scope>NUCLEOTIDE SEQUENCE [LARGE SCALE GENOMIC DNA]</scope>
</reference>
<dbReference type="InterPro" id="IPR045462">
    <property type="entry name" value="aa-tRNA-synth_I_cd-bd"/>
</dbReference>
<evidence type="ECO:0000259" key="6">
    <source>
        <dbReference type="Pfam" id="PF19269"/>
    </source>
</evidence>
<dbReference type="InterPro" id="IPR008925">
    <property type="entry name" value="aa_tRNA-synth_I_cd-bd_sf"/>
</dbReference>